<evidence type="ECO:0000313" key="2">
    <source>
        <dbReference type="Proteomes" id="UP000658258"/>
    </source>
</evidence>
<comment type="caution">
    <text evidence="1">The sequence shown here is derived from an EMBL/GenBank/DDBJ whole genome shotgun (WGS) entry which is preliminary data.</text>
</comment>
<dbReference type="RefSeq" id="WP_189628584.1">
    <property type="nucleotide sequence ID" value="NZ_BNAG01000001.1"/>
</dbReference>
<dbReference type="InterPro" id="IPR038636">
    <property type="entry name" value="Wzi_sf"/>
</dbReference>
<gene>
    <name evidence="1" type="ORF">GCM10011340_04760</name>
</gene>
<dbReference type="Proteomes" id="UP000658258">
    <property type="component" value="Unassembled WGS sequence"/>
</dbReference>
<proteinExistence type="predicted"/>
<accession>A0ABQ3I1K3</accession>
<organism evidence="1 2">
    <name type="scientific">Roseivirga thermotolerans</name>
    <dbReference type="NCBI Taxonomy" id="1758176"/>
    <lineage>
        <taxon>Bacteria</taxon>
        <taxon>Pseudomonadati</taxon>
        <taxon>Bacteroidota</taxon>
        <taxon>Cytophagia</taxon>
        <taxon>Cytophagales</taxon>
        <taxon>Roseivirgaceae</taxon>
        <taxon>Roseivirga</taxon>
    </lineage>
</organism>
<keyword evidence="2" id="KW-1185">Reference proteome</keyword>
<sequence length="568" mass="65716">MRKNIFLILVAIHTIAFVKAQTIPVGSPVIESYLRRQQLLGKFDSSFSFNYRPINLSKNGLSIDTAVFNKYDYFKKLPNSKGDTQITLLPASLNLAFDSDHPDSRNDGAMIRSRGIQTLVSGGIYTEVGPLSIQIKPELVIAENRNYQGFPLWPRHYESTWQIRYIWFNSIDQPERYGTNTYTKLTPGQSSIRLNKWGLSLGISTENLWWGPAIRNSIMMSNNAEGFPHFTFNTQKPIKTQIGSFEWQFITGKLVGSGYKPPAHDVVIRGRILYSPKPDDWRYFQALSLSYAPKWIKGLSLGMTRWVQQYNENAKSTGSYFPVFQNLFRKNDREEFGFNLAQDQAFGIFGRWIWFDSNAEFYFELAKNDAPINFRDLLVDTDHSRALTVGVSKLFPTIKENEFWQFNFEWTQTSQTESRLLRNSLSWYIHGRVRHGYTNNGEVLGSALGPGGNAQYLEVSKVKGFDRVGGAIERFVHNNDFNVFAFSDNFSSATIKDFTRYWVDYSVHAFYEKRFDRFFLNASLFYTYSLNYQWEVLFDPNDPHAFPDTPGVDRNNWNLDIKLSYSLF</sequence>
<evidence type="ECO:0000313" key="1">
    <source>
        <dbReference type="EMBL" id="GHE53306.1"/>
    </source>
</evidence>
<protein>
    <recommendedName>
        <fullName evidence="3">Capsule assembly protein Wzi</fullName>
    </recommendedName>
</protein>
<dbReference type="Gene3D" id="2.40.160.130">
    <property type="entry name" value="Capsule assembly protein Wzi"/>
    <property type="match status" value="1"/>
</dbReference>
<evidence type="ECO:0008006" key="3">
    <source>
        <dbReference type="Google" id="ProtNLM"/>
    </source>
</evidence>
<name>A0ABQ3I1K3_9BACT</name>
<dbReference type="EMBL" id="BNAG01000001">
    <property type="protein sequence ID" value="GHE53306.1"/>
    <property type="molecule type" value="Genomic_DNA"/>
</dbReference>
<dbReference type="Pfam" id="PF14052">
    <property type="entry name" value="Caps_assemb_Wzi"/>
    <property type="match status" value="1"/>
</dbReference>
<reference evidence="2" key="1">
    <citation type="journal article" date="2019" name="Int. J. Syst. Evol. Microbiol.">
        <title>The Global Catalogue of Microorganisms (GCM) 10K type strain sequencing project: providing services to taxonomists for standard genome sequencing and annotation.</title>
        <authorList>
            <consortium name="The Broad Institute Genomics Platform"/>
            <consortium name="The Broad Institute Genome Sequencing Center for Infectious Disease"/>
            <person name="Wu L."/>
            <person name="Ma J."/>
        </authorList>
    </citation>
    <scope>NUCLEOTIDE SEQUENCE [LARGE SCALE GENOMIC DNA]</scope>
    <source>
        <strain evidence="2">CGMCC 1.15111</strain>
    </source>
</reference>
<dbReference type="InterPro" id="IPR026950">
    <property type="entry name" value="Caps_assemb_Wzi"/>
</dbReference>